<gene>
    <name evidence="1" type="ORF">L6773_01310</name>
</gene>
<dbReference type="RefSeq" id="WP_237852030.1">
    <property type="nucleotide sequence ID" value="NZ_JAKLWS010000001.1"/>
</dbReference>
<dbReference type="EMBL" id="JAKLWS010000001">
    <property type="protein sequence ID" value="MCG2587185.1"/>
    <property type="molecule type" value="Genomic_DNA"/>
</dbReference>
<proteinExistence type="predicted"/>
<organism evidence="1 2">
    <name type="scientific">Rhodohalobacter sulfatireducens</name>
    <dbReference type="NCBI Taxonomy" id="2911366"/>
    <lineage>
        <taxon>Bacteria</taxon>
        <taxon>Pseudomonadati</taxon>
        <taxon>Balneolota</taxon>
        <taxon>Balneolia</taxon>
        <taxon>Balneolales</taxon>
        <taxon>Balneolaceae</taxon>
        <taxon>Rhodohalobacter</taxon>
    </lineage>
</organism>
<reference evidence="1" key="1">
    <citation type="submission" date="2022-01" db="EMBL/GenBank/DDBJ databases">
        <authorList>
            <person name="Wang Y."/>
        </authorList>
    </citation>
    <scope>NUCLEOTIDE SEQUENCE</scope>
    <source>
        <strain evidence="1">WB101</strain>
    </source>
</reference>
<keyword evidence="2" id="KW-1185">Reference proteome</keyword>
<protein>
    <recommendedName>
        <fullName evidence="3">DNA-binding protein</fullName>
    </recommendedName>
</protein>
<dbReference type="Proteomes" id="UP001165366">
    <property type="component" value="Unassembled WGS sequence"/>
</dbReference>
<evidence type="ECO:0000313" key="2">
    <source>
        <dbReference type="Proteomes" id="UP001165366"/>
    </source>
</evidence>
<reference evidence="1" key="2">
    <citation type="submission" date="2024-05" db="EMBL/GenBank/DDBJ databases">
        <title>Rhodohalobacter halophilus gen. nov., sp. nov., a moderately halophilic member of the family Balneolaceae.</title>
        <authorList>
            <person name="Xia J."/>
        </authorList>
    </citation>
    <scope>NUCLEOTIDE SEQUENCE</scope>
    <source>
        <strain evidence="1">WB101</strain>
    </source>
</reference>
<name>A0ABS9K8K8_9BACT</name>
<accession>A0ABS9K8K8</accession>
<comment type="caution">
    <text evidence="1">The sequence shown here is derived from an EMBL/GenBank/DDBJ whole genome shotgun (WGS) entry which is preliminary data.</text>
</comment>
<evidence type="ECO:0000313" key="1">
    <source>
        <dbReference type="EMBL" id="MCG2587185.1"/>
    </source>
</evidence>
<evidence type="ECO:0008006" key="3">
    <source>
        <dbReference type="Google" id="ProtNLM"/>
    </source>
</evidence>
<sequence>MSTDFETIEPQLGKGIYSIPDAAAILNMPMGKVRRWLNKYWELEFLQDVGEGYTWGEKREKLFIS</sequence>